<feature type="compositionally biased region" description="Pro residues" evidence="2">
    <location>
        <begin position="524"/>
        <end position="534"/>
    </location>
</feature>
<dbReference type="AlphaFoldDB" id="A0AAE0U4I6"/>
<sequence length="563" mass="62021">MSPEASSSWLSSISLCCGLNEKPRAGTPEKPIVVLRDQPVFIPQPTAEPIYSSERTYEKTQERERERLGSWRSSSRGSGSIISNWISRPTSRRPQISGPTNFRHLHSDSFQFPSPQVSQLLETHQRPRSFRPLELSIYAPENQLSPILPHLAGTSDLIAPPPRAYTSNSSKWDASSVTLTNLDRSNSSMSFHIPRKHVRQDSSVSQVSQNSLTPPRKSSLTPPRIPPKSRARAYTAPSKDRIVERIASAMLEKERLEAEIESVIERQSLYISSRPSTAYSVRGESEDAWCLFNPGFPNPRLTASDLEPMPSIPAMPAAAPSFAERLSSDVNRPRTAPASQRNFPSSGISSMKISSPQESTAALQAAAFTSHPTPPQRPYRQDSVVVESSLPTSTQDLQDNSRPLERPLAPPLPLMLRPPLRKKKSFSRVSSWLFPGGEDPHRRQMSFDSVTNMPKPVKGGEGFYQCVSPPGRTSMDTLSSASTWETEEEGQTVPTTTWSPGSSPVIQNTPKHTPTIEEIATFVPPPQKPEPLPTPAQQHSSAQQKLLGVLATGHRPQSVGVAF</sequence>
<accession>A0AAE0U4I6</accession>
<organism evidence="3 4">
    <name type="scientific">Podospora didyma</name>
    <dbReference type="NCBI Taxonomy" id="330526"/>
    <lineage>
        <taxon>Eukaryota</taxon>
        <taxon>Fungi</taxon>
        <taxon>Dikarya</taxon>
        <taxon>Ascomycota</taxon>
        <taxon>Pezizomycotina</taxon>
        <taxon>Sordariomycetes</taxon>
        <taxon>Sordariomycetidae</taxon>
        <taxon>Sordariales</taxon>
        <taxon>Podosporaceae</taxon>
        <taxon>Podospora</taxon>
    </lineage>
</organism>
<feature type="region of interest" description="Disordered" evidence="2">
    <location>
        <begin position="524"/>
        <end position="543"/>
    </location>
</feature>
<feature type="region of interest" description="Disordered" evidence="2">
    <location>
        <begin position="484"/>
        <end position="504"/>
    </location>
</feature>
<dbReference type="Proteomes" id="UP001285441">
    <property type="component" value="Unassembled WGS sequence"/>
</dbReference>
<feature type="compositionally biased region" description="Basic and acidic residues" evidence="2">
    <location>
        <begin position="55"/>
        <end position="69"/>
    </location>
</feature>
<feature type="compositionally biased region" description="Low complexity" evidence="2">
    <location>
        <begin position="345"/>
        <end position="355"/>
    </location>
</feature>
<keyword evidence="1" id="KW-0175">Coiled coil</keyword>
<evidence type="ECO:0000256" key="2">
    <source>
        <dbReference type="SAM" id="MobiDB-lite"/>
    </source>
</evidence>
<reference evidence="3" key="2">
    <citation type="submission" date="2023-06" db="EMBL/GenBank/DDBJ databases">
        <authorList>
            <consortium name="Lawrence Berkeley National Laboratory"/>
            <person name="Haridas S."/>
            <person name="Hensen N."/>
            <person name="Bonometti L."/>
            <person name="Westerberg I."/>
            <person name="Brannstrom I.O."/>
            <person name="Guillou S."/>
            <person name="Cros-Aarteil S."/>
            <person name="Calhoun S."/>
            <person name="Kuo A."/>
            <person name="Mondo S."/>
            <person name="Pangilinan J."/>
            <person name="Riley R."/>
            <person name="LaButti K."/>
            <person name="Andreopoulos B."/>
            <person name="Lipzen A."/>
            <person name="Chen C."/>
            <person name="Yanf M."/>
            <person name="Daum C."/>
            <person name="Ng V."/>
            <person name="Clum A."/>
            <person name="Steindorff A."/>
            <person name="Ohm R."/>
            <person name="Martin F."/>
            <person name="Silar P."/>
            <person name="Natvig D."/>
            <person name="Lalanne C."/>
            <person name="Gautier V."/>
            <person name="Ament-velasquez S.L."/>
            <person name="Kruys A."/>
            <person name="Hutchinson M.I."/>
            <person name="Powell A.J."/>
            <person name="Barry K."/>
            <person name="Miller A.N."/>
            <person name="Grigoriev I.V."/>
            <person name="Debuchy R."/>
            <person name="Gladieux P."/>
            <person name="Thoren M.H."/>
            <person name="Johannesson H."/>
        </authorList>
    </citation>
    <scope>NUCLEOTIDE SEQUENCE</scope>
    <source>
        <strain evidence="3">CBS 232.78</strain>
    </source>
</reference>
<feature type="region of interest" description="Disordered" evidence="2">
    <location>
        <begin position="323"/>
        <end position="416"/>
    </location>
</feature>
<feature type="compositionally biased region" description="Low complexity" evidence="2">
    <location>
        <begin position="70"/>
        <end position="88"/>
    </location>
</feature>
<feature type="coiled-coil region" evidence="1">
    <location>
        <begin position="239"/>
        <end position="266"/>
    </location>
</feature>
<gene>
    <name evidence="3" type="ORF">B0H63DRAFT_108407</name>
</gene>
<feature type="compositionally biased region" description="Polar residues" evidence="2">
    <location>
        <begin position="492"/>
        <end position="504"/>
    </location>
</feature>
<protein>
    <submittedName>
        <fullName evidence="3">Uncharacterized protein</fullName>
    </submittedName>
</protein>
<feature type="compositionally biased region" description="Low complexity" evidence="2">
    <location>
        <begin position="201"/>
        <end position="211"/>
    </location>
</feature>
<feature type="compositionally biased region" description="Polar residues" evidence="2">
    <location>
        <begin position="212"/>
        <end position="221"/>
    </location>
</feature>
<reference evidence="3" key="1">
    <citation type="journal article" date="2023" name="Mol. Phylogenet. Evol.">
        <title>Genome-scale phylogeny and comparative genomics of the fungal order Sordariales.</title>
        <authorList>
            <person name="Hensen N."/>
            <person name="Bonometti L."/>
            <person name="Westerberg I."/>
            <person name="Brannstrom I.O."/>
            <person name="Guillou S."/>
            <person name="Cros-Aarteil S."/>
            <person name="Calhoun S."/>
            <person name="Haridas S."/>
            <person name="Kuo A."/>
            <person name="Mondo S."/>
            <person name="Pangilinan J."/>
            <person name="Riley R."/>
            <person name="LaButti K."/>
            <person name="Andreopoulos B."/>
            <person name="Lipzen A."/>
            <person name="Chen C."/>
            <person name="Yan M."/>
            <person name="Daum C."/>
            <person name="Ng V."/>
            <person name="Clum A."/>
            <person name="Steindorff A."/>
            <person name="Ohm R.A."/>
            <person name="Martin F."/>
            <person name="Silar P."/>
            <person name="Natvig D.O."/>
            <person name="Lalanne C."/>
            <person name="Gautier V."/>
            <person name="Ament-Velasquez S.L."/>
            <person name="Kruys A."/>
            <person name="Hutchinson M.I."/>
            <person name="Powell A.J."/>
            <person name="Barry K."/>
            <person name="Miller A.N."/>
            <person name="Grigoriev I.V."/>
            <person name="Debuchy R."/>
            <person name="Gladieux P."/>
            <person name="Hiltunen Thoren M."/>
            <person name="Johannesson H."/>
        </authorList>
    </citation>
    <scope>NUCLEOTIDE SEQUENCE</scope>
    <source>
        <strain evidence="3">CBS 232.78</strain>
    </source>
</reference>
<name>A0AAE0U4I6_9PEZI</name>
<keyword evidence="4" id="KW-1185">Reference proteome</keyword>
<dbReference type="EMBL" id="JAULSW010000002">
    <property type="protein sequence ID" value="KAK3390204.1"/>
    <property type="molecule type" value="Genomic_DNA"/>
</dbReference>
<comment type="caution">
    <text evidence="3">The sequence shown here is derived from an EMBL/GenBank/DDBJ whole genome shotgun (WGS) entry which is preliminary data.</text>
</comment>
<feature type="compositionally biased region" description="Polar residues" evidence="2">
    <location>
        <begin position="389"/>
        <end position="401"/>
    </location>
</feature>
<evidence type="ECO:0000256" key="1">
    <source>
        <dbReference type="SAM" id="Coils"/>
    </source>
</evidence>
<evidence type="ECO:0000313" key="3">
    <source>
        <dbReference type="EMBL" id="KAK3390204.1"/>
    </source>
</evidence>
<feature type="region of interest" description="Disordered" evidence="2">
    <location>
        <begin position="195"/>
        <end position="237"/>
    </location>
</feature>
<evidence type="ECO:0000313" key="4">
    <source>
        <dbReference type="Proteomes" id="UP001285441"/>
    </source>
</evidence>
<feature type="region of interest" description="Disordered" evidence="2">
    <location>
        <begin position="45"/>
        <end position="108"/>
    </location>
</feature>
<proteinExistence type="predicted"/>